<proteinExistence type="evidence at transcript level"/>
<feature type="region of interest" description="Disordered" evidence="1">
    <location>
        <begin position="256"/>
        <end position="276"/>
    </location>
</feature>
<evidence type="ECO:0000313" key="2">
    <source>
        <dbReference type="EMBL" id="CAB3262684.1"/>
    </source>
</evidence>
<protein>
    <submittedName>
        <fullName evidence="2">Uncharacterized protein LOC100181832</fullName>
    </submittedName>
</protein>
<reference evidence="2" key="1">
    <citation type="submission" date="2020-04" db="EMBL/GenBank/DDBJ databases">
        <authorList>
            <person name="Neveu A P."/>
        </authorList>
    </citation>
    <scope>NUCLEOTIDE SEQUENCE</scope>
    <source>
        <tissue evidence="2">Whole embryo</tissue>
    </source>
</reference>
<gene>
    <name evidence="2" type="primary">LOC100181832</name>
</gene>
<sequence length="276" mass="30892">MSVTPGTQSSEQIQIGVTLLERFLECTPQYFQAGPDGKLHHDPRKVNVFAHGRKIFADSYGGELTMDDPSEFAMVKHRLLTQPTFLQVTLKKEKKSGNTRYITRGNFVIFLNNTHPFIQQQLREKLDQCEQLLSADKNFALEIDLGPALKAWYKTRFAHISGSYSADGSNFCITNFSQKCHECYNPILWIGCLPFMLLFGPPYCIYRAAKVNDLDCPVRANVTYLEGVSAAERHQLAVMLAQAYVQGLNAGTAVQSTPNLPPPYTDNPPPPAYGQI</sequence>
<feature type="compositionally biased region" description="Pro residues" evidence="1">
    <location>
        <begin position="259"/>
        <end position="276"/>
    </location>
</feature>
<name>A0A6F9DGU2_9ASCI</name>
<evidence type="ECO:0000256" key="1">
    <source>
        <dbReference type="SAM" id="MobiDB-lite"/>
    </source>
</evidence>
<organism evidence="2">
    <name type="scientific">Phallusia mammillata</name>
    <dbReference type="NCBI Taxonomy" id="59560"/>
    <lineage>
        <taxon>Eukaryota</taxon>
        <taxon>Metazoa</taxon>
        <taxon>Chordata</taxon>
        <taxon>Tunicata</taxon>
        <taxon>Ascidiacea</taxon>
        <taxon>Phlebobranchia</taxon>
        <taxon>Ascidiidae</taxon>
        <taxon>Phallusia</taxon>
    </lineage>
</organism>
<dbReference type="EMBL" id="LR786822">
    <property type="protein sequence ID" value="CAB3262684.1"/>
    <property type="molecule type" value="mRNA"/>
</dbReference>
<accession>A0A6F9DGU2</accession>
<dbReference type="AlphaFoldDB" id="A0A6F9DGU2"/>